<keyword evidence="3" id="KW-1185">Reference proteome</keyword>
<reference evidence="3" key="1">
    <citation type="submission" date="2016-10" db="EMBL/GenBank/DDBJ databases">
        <authorList>
            <person name="Varghese N."/>
            <person name="Submissions S."/>
        </authorList>
    </citation>
    <scope>NUCLEOTIDE SEQUENCE [LARGE SCALE GENOMIC DNA]</scope>
    <source>
        <strain evidence="3">DSM 17298</strain>
    </source>
</reference>
<organism evidence="2 3">
    <name type="scientific">Algoriphagus boritolerans DSM 17298 = JCM 18970</name>
    <dbReference type="NCBI Taxonomy" id="1120964"/>
    <lineage>
        <taxon>Bacteria</taxon>
        <taxon>Pseudomonadati</taxon>
        <taxon>Bacteroidota</taxon>
        <taxon>Cytophagia</taxon>
        <taxon>Cytophagales</taxon>
        <taxon>Cyclobacteriaceae</taxon>
        <taxon>Algoriphagus</taxon>
    </lineage>
</organism>
<evidence type="ECO:0000313" key="3">
    <source>
        <dbReference type="Proteomes" id="UP000236736"/>
    </source>
</evidence>
<gene>
    <name evidence="2" type="ORF">SAMN03080598_03575</name>
</gene>
<evidence type="ECO:0000256" key="1">
    <source>
        <dbReference type="SAM" id="SignalP"/>
    </source>
</evidence>
<protein>
    <submittedName>
        <fullName evidence="2">Uncharacterized protein</fullName>
    </submittedName>
</protein>
<accession>A0A1H5ZN76</accession>
<keyword evidence="1" id="KW-0732">Signal</keyword>
<dbReference type="RefSeq" id="WP_103926167.1">
    <property type="nucleotide sequence ID" value="NZ_FNVR01000028.1"/>
</dbReference>
<feature type="chain" id="PRO_5009291816" evidence="1">
    <location>
        <begin position="21"/>
        <end position="124"/>
    </location>
</feature>
<name>A0A1H5ZN76_9BACT</name>
<dbReference type="AlphaFoldDB" id="A0A1H5ZN76"/>
<dbReference type="STRING" id="1120964.GCA_001313265_05671"/>
<sequence length="124" mass="13716">MKWISIIVLAGLMSSCQLFGEEGKSYRLDELEQLEKDIIQLSESVSCTNSAEWNSTAMGSKACGGPTRYIAYHRSVESSFLDLVAQYTTLQQAYNEKFNVVSDCMLIVAPKSVTCEGGKPILVY</sequence>
<proteinExistence type="predicted"/>
<dbReference type="PROSITE" id="PS51257">
    <property type="entry name" value="PROKAR_LIPOPROTEIN"/>
    <property type="match status" value="1"/>
</dbReference>
<dbReference type="OrthoDB" id="5526158at2"/>
<feature type="signal peptide" evidence="1">
    <location>
        <begin position="1"/>
        <end position="20"/>
    </location>
</feature>
<dbReference type="Proteomes" id="UP000236736">
    <property type="component" value="Unassembled WGS sequence"/>
</dbReference>
<dbReference type="EMBL" id="FNVR01000028">
    <property type="protein sequence ID" value="SEG36846.1"/>
    <property type="molecule type" value="Genomic_DNA"/>
</dbReference>
<evidence type="ECO:0000313" key="2">
    <source>
        <dbReference type="EMBL" id="SEG36846.1"/>
    </source>
</evidence>